<dbReference type="Proteomes" id="UP000799118">
    <property type="component" value="Unassembled WGS sequence"/>
</dbReference>
<feature type="domain" description="NGN" evidence="2">
    <location>
        <begin position="131"/>
        <end position="210"/>
    </location>
</feature>
<sequence>MTSTTGTMMPNQFIDLEAQVDSDDELSYNSDGNGSSDFIDDAPYNAPYGGVRDPLPPAPSAPSSSSLPPASSPAPPPESSRRLAQLVGQIQEKYVERSFLEMGHIREPEVQPKAENPTYDRTLVLRTEDWRLWHIKCKPSQEYFLVYELMMMHRDLKDKFRSVFYNPHNIGFLYLEAQFFKTGPRLLREVLRAFCDIRMSSLALVPEADLRNCLYIINTNNDPVFAPQQWVQVKRGLYKGDISLVCDTFHGAGSARGVKIWVVPRLGLTYEDRSSSSSSKRKCRSPCPPLKLFDRESCMQLEGSLEVGKFMYSYKSWSFKYGLQVKAFHPSSLSPAQEMPTSVYSLFMEAQNLAGIAFSSKKQPCLCLHVGILSQENL</sequence>
<dbReference type="AlphaFoldDB" id="A0A6A4GWV7"/>
<dbReference type="InterPro" id="IPR039659">
    <property type="entry name" value="SPT5"/>
</dbReference>
<feature type="compositionally biased region" description="Polar residues" evidence="1">
    <location>
        <begin position="1"/>
        <end position="10"/>
    </location>
</feature>
<protein>
    <recommendedName>
        <fullName evidence="2">NGN domain-containing protein</fullName>
    </recommendedName>
</protein>
<name>A0A6A4GWV7_9AGAR</name>
<dbReference type="GO" id="GO:0003729">
    <property type="term" value="F:mRNA binding"/>
    <property type="evidence" value="ECO:0007669"/>
    <property type="project" value="TreeGrafter"/>
</dbReference>
<evidence type="ECO:0000313" key="4">
    <source>
        <dbReference type="Proteomes" id="UP000799118"/>
    </source>
</evidence>
<dbReference type="GO" id="GO:0006368">
    <property type="term" value="P:transcription elongation by RNA polymerase II"/>
    <property type="evidence" value="ECO:0007669"/>
    <property type="project" value="TreeGrafter"/>
</dbReference>
<evidence type="ECO:0000256" key="1">
    <source>
        <dbReference type="SAM" id="MobiDB-lite"/>
    </source>
</evidence>
<keyword evidence="4" id="KW-1185">Reference proteome</keyword>
<dbReference type="InterPro" id="IPR005100">
    <property type="entry name" value="NGN-domain"/>
</dbReference>
<dbReference type="GO" id="GO:0032044">
    <property type="term" value="C:DSIF complex"/>
    <property type="evidence" value="ECO:0007669"/>
    <property type="project" value="TreeGrafter"/>
</dbReference>
<evidence type="ECO:0000259" key="2">
    <source>
        <dbReference type="Pfam" id="PF03439"/>
    </source>
</evidence>
<dbReference type="OrthoDB" id="2933582at2759"/>
<dbReference type="Pfam" id="PF03439">
    <property type="entry name" value="Spt5-NGN"/>
    <property type="match status" value="1"/>
</dbReference>
<evidence type="ECO:0000313" key="3">
    <source>
        <dbReference type="EMBL" id="KAE9389830.1"/>
    </source>
</evidence>
<proteinExistence type="predicted"/>
<gene>
    <name evidence="3" type="ORF">BT96DRAFT_1002876</name>
</gene>
<accession>A0A6A4GWV7</accession>
<dbReference type="GO" id="GO:0006357">
    <property type="term" value="P:regulation of transcription by RNA polymerase II"/>
    <property type="evidence" value="ECO:0007669"/>
    <property type="project" value="InterPro"/>
</dbReference>
<dbReference type="PANTHER" id="PTHR11125:SF7">
    <property type="entry name" value="TRANSCRIPTION ELONGATION FACTOR SPT5"/>
    <property type="match status" value="1"/>
</dbReference>
<feature type="compositionally biased region" description="Polar residues" evidence="1">
    <location>
        <begin position="27"/>
        <end position="36"/>
    </location>
</feature>
<dbReference type="GO" id="GO:0032784">
    <property type="term" value="P:regulation of DNA-templated transcription elongation"/>
    <property type="evidence" value="ECO:0007669"/>
    <property type="project" value="InterPro"/>
</dbReference>
<dbReference type="InterPro" id="IPR036735">
    <property type="entry name" value="NGN_dom_sf"/>
</dbReference>
<dbReference type="PANTHER" id="PTHR11125">
    <property type="entry name" value="SUPPRESSOR OF TY 5"/>
    <property type="match status" value="1"/>
</dbReference>
<feature type="region of interest" description="Disordered" evidence="1">
    <location>
        <begin position="1"/>
        <end position="82"/>
    </location>
</feature>
<organism evidence="3 4">
    <name type="scientific">Gymnopus androsaceus JB14</name>
    <dbReference type="NCBI Taxonomy" id="1447944"/>
    <lineage>
        <taxon>Eukaryota</taxon>
        <taxon>Fungi</taxon>
        <taxon>Dikarya</taxon>
        <taxon>Basidiomycota</taxon>
        <taxon>Agaricomycotina</taxon>
        <taxon>Agaricomycetes</taxon>
        <taxon>Agaricomycetidae</taxon>
        <taxon>Agaricales</taxon>
        <taxon>Marasmiineae</taxon>
        <taxon>Omphalotaceae</taxon>
        <taxon>Gymnopus</taxon>
    </lineage>
</organism>
<dbReference type="Gene3D" id="3.30.70.940">
    <property type="entry name" value="NusG, N-terminal domain"/>
    <property type="match status" value="1"/>
</dbReference>
<reference evidence="3" key="1">
    <citation type="journal article" date="2019" name="Environ. Microbiol.">
        <title>Fungal ecological strategies reflected in gene transcription - a case study of two litter decomposers.</title>
        <authorList>
            <person name="Barbi F."/>
            <person name="Kohler A."/>
            <person name="Barry K."/>
            <person name="Baskaran P."/>
            <person name="Daum C."/>
            <person name="Fauchery L."/>
            <person name="Ihrmark K."/>
            <person name="Kuo A."/>
            <person name="LaButti K."/>
            <person name="Lipzen A."/>
            <person name="Morin E."/>
            <person name="Grigoriev I.V."/>
            <person name="Henrissat B."/>
            <person name="Lindahl B."/>
            <person name="Martin F."/>
        </authorList>
    </citation>
    <scope>NUCLEOTIDE SEQUENCE</scope>
    <source>
        <strain evidence="3">JB14</strain>
    </source>
</reference>
<dbReference type="EMBL" id="ML769681">
    <property type="protein sequence ID" value="KAE9389830.1"/>
    <property type="molecule type" value="Genomic_DNA"/>
</dbReference>